<gene>
    <name evidence="1" type="ORF">A0H81_10433</name>
</gene>
<dbReference type="EMBL" id="LUGG01000015">
    <property type="protein sequence ID" value="OBZ69469.1"/>
    <property type="molecule type" value="Genomic_DNA"/>
</dbReference>
<proteinExistence type="predicted"/>
<reference evidence="1 2" key="1">
    <citation type="submission" date="2016-03" db="EMBL/GenBank/DDBJ databases">
        <title>Whole genome sequencing of Grifola frondosa 9006-11.</title>
        <authorList>
            <person name="Min B."/>
            <person name="Park H."/>
            <person name="Kim J.-G."/>
            <person name="Cho H."/>
            <person name="Oh Y.-L."/>
            <person name="Kong W.-S."/>
            <person name="Choi I.-G."/>
        </authorList>
    </citation>
    <scope>NUCLEOTIDE SEQUENCE [LARGE SCALE GENOMIC DNA]</scope>
    <source>
        <strain evidence="1 2">9006-11</strain>
    </source>
</reference>
<organism evidence="1 2">
    <name type="scientific">Grifola frondosa</name>
    <name type="common">Maitake</name>
    <name type="synonym">Polyporus frondosus</name>
    <dbReference type="NCBI Taxonomy" id="5627"/>
    <lineage>
        <taxon>Eukaryota</taxon>
        <taxon>Fungi</taxon>
        <taxon>Dikarya</taxon>
        <taxon>Basidiomycota</taxon>
        <taxon>Agaricomycotina</taxon>
        <taxon>Agaricomycetes</taxon>
        <taxon>Polyporales</taxon>
        <taxon>Grifolaceae</taxon>
        <taxon>Grifola</taxon>
    </lineage>
</organism>
<protein>
    <submittedName>
        <fullName evidence="1">Uncharacterized protein</fullName>
    </submittedName>
</protein>
<sequence length="69" mass="7496">MRRRVPREAAGGFLVLRPNGPCCISKQQALRKHTTGIGHIPGVLGIILAFQACQQMILSKENGLHSSTM</sequence>
<evidence type="ECO:0000313" key="2">
    <source>
        <dbReference type="Proteomes" id="UP000092993"/>
    </source>
</evidence>
<accession>A0A1C7LZL4</accession>
<dbReference type="AlphaFoldDB" id="A0A1C7LZL4"/>
<comment type="caution">
    <text evidence="1">The sequence shown here is derived from an EMBL/GenBank/DDBJ whole genome shotgun (WGS) entry which is preliminary data.</text>
</comment>
<dbReference type="Proteomes" id="UP000092993">
    <property type="component" value="Unassembled WGS sequence"/>
</dbReference>
<evidence type="ECO:0000313" key="1">
    <source>
        <dbReference type="EMBL" id="OBZ69469.1"/>
    </source>
</evidence>
<keyword evidence="2" id="KW-1185">Reference proteome</keyword>
<name>A0A1C7LZL4_GRIFR</name>